<evidence type="ECO:0000259" key="2">
    <source>
        <dbReference type="PROSITE" id="PS50097"/>
    </source>
</evidence>
<feature type="domain" description="BTB" evidence="2">
    <location>
        <begin position="66"/>
        <end position="138"/>
    </location>
</feature>
<protein>
    <submittedName>
        <fullName evidence="3">SKP1/BTB/POZ domain-containing protein</fullName>
    </submittedName>
</protein>
<dbReference type="SMART" id="SM00225">
    <property type="entry name" value="BTB"/>
    <property type="match status" value="1"/>
</dbReference>
<comment type="pathway">
    <text evidence="1">Protein modification; protein ubiquitination.</text>
</comment>
<dbReference type="PANTHER" id="PTHR46672:SF4">
    <property type="entry name" value="OS08G0495500 PROTEIN"/>
    <property type="match status" value="1"/>
</dbReference>
<dbReference type="Gene3D" id="3.30.710.10">
    <property type="entry name" value="Potassium Channel Kv1.1, Chain A"/>
    <property type="match status" value="1"/>
</dbReference>
<evidence type="ECO:0000313" key="3">
    <source>
        <dbReference type="EMBL" id="GJT49666.1"/>
    </source>
</evidence>
<dbReference type="PROSITE" id="PS50097">
    <property type="entry name" value="BTB"/>
    <property type="match status" value="1"/>
</dbReference>
<dbReference type="SUPFAM" id="SSF54695">
    <property type="entry name" value="POZ domain"/>
    <property type="match status" value="1"/>
</dbReference>
<name>A0ABQ5EFI3_9ASTR</name>
<gene>
    <name evidence="3" type="ORF">Tco_0975823</name>
</gene>
<proteinExistence type="predicted"/>
<dbReference type="InterPro" id="IPR000210">
    <property type="entry name" value="BTB/POZ_dom"/>
</dbReference>
<dbReference type="EMBL" id="BQNB010016257">
    <property type="protein sequence ID" value="GJT49666.1"/>
    <property type="molecule type" value="Genomic_DNA"/>
</dbReference>
<organism evidence="3 4">
    <name type="scientific">Tanacetum coccineum</name>
    <dbReference type="NCBI Taxonomy" id="301880"/>
    <lineage>
        <taxon>Eukaryota</taxon>
        <taxon>Viridiplantae</taxon>
        <taxon>Streptophyta</taxon>
        <taxon>Embryophyta</taxon>
        <taxon>Tracheophyta</taxon>
        <taxon>Spermatophyta</taxon>
        <taxon>Magnoliopsida</taxon>
        <taxon>eudicotyledons</taxon>
        <taxon>Gunneridae</taxon>
        <taxon>Pentapetalae</taxon>
        <taxon>asterids</taxon>
        <taxon>campanulids</taxon>
        <taxon>Asterales</taxon>
        <taxon>Asteraceae</taxon>
        <taxon>Asteroideae</taxon>
        <taxon>Anthemideae</taxon>
        <taxon>Anthemidinae</taxon>
        <taxon>Tanacetum</taxon>
    </lineage>
</organism>
<dbReference type="PANTHER" id="PTHR46672">
    <property type="entry name" value="OS08G0495500 PROTEIN-RELATED"/>
    <property type="match status" value="1"/>
</dbReference>
<dbReference type="Proteomes" id="UP001151760">
    <property type="component" value="Unassembled WGS sequence"/>
</dbReference>
<sequence length="261" mass="29315">MFQITVEVVESLYATQIAVEDQAEMLSQVLKGTSHSATYRISSSLAHCLHSLPYKERLKSFPSDHLPVQRFVGKPNASDGSIGAHRAVLTACLPIFDLMFTHELKEKDLCIIEIPEMSIKFYQPFLSYLYSNKIQSQDLLSHRLDLLRVADTYDVSDLKDVCQDILIEDIDLENVMERLQTAFRYHLPRLKICCIDYLVKFASSHHRKSRLVHLSAISVAILPYSSTPTARSGVASTFGTAGNVLPVLKCHNEDPGESSET</sequence>
<dbReference type="InterPro" id="IPR011333">
    <property type="entry name" value="SKP1/BTB/POZ_sf"/>
</dbReference>
<feature type="non-terminal residue" evidence="3">
    <location>
        <position position="261"/>
    </location>
</feature>
<keyword evidence="4" id="KW-1185">Reference proteome</keyword>
<dbReference type="InterPro" id="IPR044714">
    <property type="entry name" value="AtSIBP1-like"/>
</dbReference>
<reference evidence="3" key="1">
    <citation type="journal article" date="2022" name="Int. J. Mol. Sci.">
        <title>Draft Genome of Tanacetum Coccineum: Genomic Comparison of Closely Related Tanacetum-Family Plants.</title>
        <authorList>
            <person name="Yamashiro T."/>
            <person name="Shiraishi A."/>
            <person name="Nakayama K."/>
            <person name="Satake H."/>
        </authorList>
    </citation>
    <scope>NUCLEOTIDE SEQUENCE</scope>
</reference>
<comment type="caution">
    <text evidence="3">The sequence shown here is derived from an EMBL/GenBank/DDBJ whole genome shotgun (WGS) entry which is preliminary data.</text>
</comment>
<evidence type="ECO:0000256" key="1">
    <source>
        <dbReference type="ARBA" id="ARBA00004906"/>
    </source>
</evidence>
<evidence type="ECO:0000313" key="4">
    <source>
        <dbReference type="Proteomes" id="UP001151760"/>
    </source>
</evidence>
<reference evidence="3" key="2">
    <citation type="submission" date="2022-01" db="EMBL/GenBank/DDBJ databases">
        <authorList>
            <person name="Yamashiro T."/>
            <person name="Shiraishi A."/>
            <person name="Satake H."/>
            <person name="Nakayama K."/>
        </authorList>
    </citation>
    <scope>NUCLEOTIDE SEQUENCE</scope>
</reference>
<dbReference type="Pfam" id="PF00651">
    <property type="entry name" value="BTB"/>
    <property type="match status" value="1"/>
</dbReference>
<accession>A0ABQ5EFI3</accession>